<evidence type="ECO:0000259" key="4">
    <source>
        <dbReference type="PROSITE" id="PS50110"/>
    </source>
</evidence>
<dbReference type="InterPro" id="IPR011006">
    <property type="entry name" value="CheY-like_superfamily"/>
</dbReference>
<keyword evidence="6" id="KW-1185">Reference proteome</keyword>
<protein>
    <submittedName>
        <fullName evidence="5">Response regulator</fullName>
    </submittedName>
</protein>
<dbReference type="EMBL" id="JAAIVJ010000004">
    <property type="protein sequence ID" value="NEY90420.1"/>
    <property type="molecule type" value="Genomic_DNA"/>
</dbReference>
<evidence type="ECO:0000256" key="1">
    <source>
        <dbReference type="ARBA" id="ARBA00022553"/>
    </source>
</evidence>
<feature type="modified residue" description="4-aspartylphosphate" evidence="2">
    <location>
        <position position="95"/>
    </location>
</feature>
<dbReference type="Proteomes" id="UP000477782">
    <property type="component" value="Unassembled WGS sequence"/>
</dbReference>
<evidence type="ECO:0000256" key="3">
    <source>
        <dbReference type="SAM" id="MobiDB-lite"/>
    </source>
</evidence>
<gene>
    <name evidence="5" type="ORF">G4Z14_08935</name>
</gene>
<comment type="caution">
    <text evidence="5">The sequence shown here is derived from an EMBL/GenBank/DDBJ whole genome shotgun (WGS) entry which is preliminary data.</text>
</comment>
<accession>A0A6M0QSH1</accession>
<keyword evidence="1 2" id="KW-0597">Phosphoprotein</keyword>
<feature type="compositionally biased region" description="Pro residues" evidence="3">
    <location>
        <begin position="1"/>
        <end position="20"/>
    </location>
</feature>
<dbReference type="PROSITE" id="PS50110">
    <property type="entry name" value="RESPONSE_REGULATORY"/>
    <property type="match status" value="1"/>
</dbReference>
<dbReference type="GO" id="GO:0000160">
    <property type="term" value="P:phosphorelay signal transduction system"/>
    <property type="evidence" value="ECO:0007669"/>
    <property type="project" value="InterPro"/>
</dbReference>
<dbReference type="InterPro" id="IPR050595">
    <property type="entry name" value="Bact_response_regulator"/>
</dbReference>
<name>A0A6M0QSH1_9RHOB</name>
<feature type="region of interest" description="Disordered" evidence="3">
    <location>
        <begin position="1"/>
        <end position="22"/>
    </location>
</feature>
<sequence length="256" mass="27305">MPRKQTPPPSSPPDRGPPLPGLSCGPFAGARPLTGWVTDLPLQGVTILAVEDSRFACEALRLMARRAGARLRRAETIEAARGHLRVYRPDVVLVDLGLPDGRGEALIQQILHRQRRPPVVIGMSGNPDGRATALAAGAAGFIDKPLENVAQLCRALRPLLPELDIHPPPIGRGRDLPPDPLALRDDLAFAASALQGVPEPGRQRYVRAFLAGIAAHAQDRELAEAARSAENGPGLERLRQMLEARLKAGGGLAASR</sequence>
<dbReference type="RefSeq" id="WP_164624869.1">
    <property type="nucleotide sequence ID" value="NZ_JAAIVJ010000004.1"/>
</dbReference>
<dbReference type="InterPro" id="IPR001789">
    <property type="entry name" value="Sig_transdc_resp-reg_receiver"/>
</dbReference>
<dbReference type="AlphaFoldDB" id="A0A6M0QSH1"/>
<feature type="domain" description="Response regulatory" evidence="4">
    <location>
        <begin position="46"/>
        <end position="159"/>
    </location>
</feature>
<dbReference type="Pfam" id="PF00072">
    <property type="entry name" value="Response_reg"/>
    <property type="match status" value="1"/>
</dbReference>
<evidence type="ECO:0000313" key="6">
    <source>
        <dbReference type="Proteomes" id="UP000477782"/>
    </source>
</evidence>
<reference evidence="5 6" key="1">
    <citation type="submission" date="2020-02" db="EMBL/GenBank/DDBJ databases">
        <authorList>
            <person name="Chen W.-M."/>
        </authorList>
    </citation>
    <scope>NUCLEOTIDE SEQUENCE [LARGE SCALE GENOMIC DNA]</scope>
    <source>
        <strain evidence="5 6">KMS-5</strain>
    </source>
</reference>
<evidence type="ECO:0000313" key="5">
    <source>
        <dbReference type="EMBL" id="NEY90420.1"/>
    </source>
</evidence>
<proteinExistence type="predicted"/>
<dbReference type="SUPFAM" id="SSF52172">
    <property type="entry name" value="CheY-like"/>
    <property type="match status" value="1"/>
</dbReference>
<dbReference type="PANTHER" id="PTHR44591:SF3">
    <property type="entry name" value="RESPONSE REGULATORY DOMAIN-CONTAINING PROTEIN"/>
    <property type="match status" value="1"/>
</dbReference>
<dbReference type="SMART" id="SM00448">
    <property type="entry name" value="REC"/>
    <property type="match status" value="1"/>
</dbReference>
<dbReference type="CDD" id="cd00156">
    <property type="entry name" value="REC"/>
    <property type="match status" value="1"/>
</dbReference>
<dbReference type="PANTHER" id="PTHR44591">
    <property type="entry name" value="STRESS RESPONSE REGULATOR PROTEIN 1"/>
    <property type="match status" value="1"/>
</dbReference>
<organism evidence="5 6">
    <name type="scientific">Tabrizicola oligotrophica</name>
    <dbReference type="NCBI Taxonomy" id="2710650"/>
    <lineage>
        <taxon>Bacteria</taxon>
        <taxon>Pseudomonadati</taxon>
        <taxon>Pseudomonadota</taxon>
        <taxon>Alphaproteobacteria</taxon>
        <taxon>Rhodobacterales</taxon>
        <taxon>Paracoccaceae</taxon>
        <taxon>Tabrizicola</taxon>
    </lineage>
</organism>
<evidence type="ECO:0000256" key="2">
    <source>
        <dbReference type="PROSITE-ProRule" id="PRU00169"/>
    </source>
</evidence>
<dbReference type="Gene3D" id="3.40.50.2300">
    <property type="match status" value="1"/>
</dbReference>